<dbReference type="InterPro" id="IPR002123">
    <property type="entry name" value="Plipid/glycerol_acylTrfase"/>
</dbReference>
<dbReference type="GO" id="GO:0003841">
    <property type="term" value="F:1-acylglycerol-3-phosphate O-acyltransferase activity"/>
    <property type="evidence" value="ECO:0007669"/>
    <property type="project" value="TreeGrafter"/>
</dbReference>
<gene>
    <name evidence="4" type="ORF">JL106_20235</name>
</gene>
<dbReference type="GO" id="GO:0005886">
    <property type="term" value="C:plasma membrane"/>
    <property type="evidence" value="ECO:0007669"/>
    <property type="project" value="TreeGrafter"/>
</dbReference>
<name>A0A938YBU1_9ACTN</name>
<comment type="caution">
    <text evidence="4">The sequence shown here is derived from an EMBL/GenBank/DDBJ whole genome shotgun (WGS) entry which is preliminary data.</text>
</comment>
<dbReference type="Proteomes" id="UP000663792">
    <property type="component" value="Unassembled WGS sequence"/>
</dbReference>
<dbReference type="GO" id="GO:0006654">
    <property type="term" value="P:phosphatidic acid biosynthetic process"/>
    <property type="evidence" value="ECO:0007669"/>
    <property type="project" value="TreeGrafter"/>
</dbReference>
<dbReference type="Pfam" id="PF01553">
    <property type="entry name" value="Acyltransferase"/>
    <property type="match status" value="1"/>
</dbReference>
<dbReference type="SUPFAM" id="SSF69593">
    <property type="entry name" value="Glycerol-3-phosphate (1)-acyltransferase"/>
    <property type="match status" value="1"/>
</dbReference>
<reference evidence="4" key="1">
    <citation type="submission" date="2021-01" db="EMBL/GenBank/DDBJ databases">
        <title>YIM 132084 draft genome.</title>
        <authorList>
            <person name="An D."/>
        </authorList>
    </citation>
    <scope>NUCLEOTIDE SEQUENCE</scope>
    <source>
        <strain evidence="4">YIM 132084</strain>
    </source>
</reference>
<evidence type="ECO:0000313" key="4">
    <source>
        <dbReference type="EMBL" id="MBM9469620.1"/>
    </source>
</evidence>
<evidence type="ECO:0000313" key="5">
    <source>
        <dbReference type="Proteomes" id="UP000663792"/>
    </source>
</evidence>
<feature type="domain" description="Phospholipid/glycerol acyltransferase" evidence="3">
    <location>
        <begin position="51"/>
        <end position="161"/>
    </location>
</feature>
<keyword evidence="1" id="KW-0808">Transferase</keyword>
<dbReference type="AlphaFoldDB" id="A0A938YBU1"/>
<dbReference type="PANTHER" id="PTHR10434:SF11">
    <property type="entry name" value="1-ACYL-SN-GLYCEROL-3-PHOSPHATE ACYLTRANSFERASE"/>
    <property type="match status" value="1"/>
</dbReference>
<dbReference type="EMBL" id="JAERWK010000031">
    <property type="protein sequence ID" value="MBM9469620.1"/>
    <property type="molecule type" value="Genomic_DNA"/>
</dbReference>
<proteinExistence type="predicted"/>
<evidence type="ECO:0000256" key="1">
    <source>
        <dbReference type="ARBA" id="ARBA00022679"/>
    </source>
</evidence>
<accession>A0A938YBU1</accession>
<dbReference type="CDD" id="cd07989">
    <property type="entry name" value="LPLAT_AGPAT-like"/>
    <property type="match status" value="1"/>
</dbReference>
<keyword evidence="5" id="KW-1185">Reference proteome</keyword>
<organism evidence="4 5">
    <name type="scientific">Nakamurella leprariae</name>
    <dbReference type="NCBI Taxonomy" id="2803911"/>
    <lineage>
        <taxon>Bacteria</taxon>
        <taxon>Bacillati</taxon>
        <taxon>Actinomycetota</taxon>
        <taxon>Actinomycetes</taxon>
        <taxon>Nakamurellales</taxon>
        <taxon>Nakamurellaceae</taxon>
        <taxon>Nakamurella</taxon>
    </lineage>
</organism>
<dbReference type="PANTHER" id="PTHR10434">
    <property type="entry name" value="1-ACYL-SN-GLYCEROL-3-PHOSPHATE ACYLTRANSFERASE"/>
    <property type="match status" value="1"/>
</dbReference>
<evidence type="ECO:0000256" key="2">
    <source>
        <dbReference type="ARBA" id="ARBA00023315"/>
    </source>
</evidence>
<evidence type="ECO:0000259" key="3">
    <source>
        <dbReference type="SMART" id="SM00563"/>
    </source>
</evidence>
<sequence length="221" mass="23340">MLALESPADAVPTHTDARRFDLGRRIGVLLGASCYRVRIRGVERVPATGPLVVVANHTAFMDGPLLYGQLPRRTSFLVKAEAVQGILGWVLREAGQYAIDRDRPDRTVLLAALAQLKAGGAIGVFPEGTRGAGVVDSVFNGAGWLATRAGATVLPIAVRGAARPDGASRRFRPRVDMLVGRPFPVTAGAGRSAVATTTDAIQRQLAALVADLDRDLTGRRG</sequence>
<dbReference type="SMART" id="SM00563">
    <property type="entry name" value="PlsC"/>
    <property type="match status" value="1"/>
</dbReference>
<protein>
    <submittedName>
        <fullName evidence="4">1-acyl-sn-glycerol-3-phosphate acyltransferase</fullName>
    </submittedName>
</protein>
<keyword evidence="2 4" id="KW-0012">Acyltransferase</keyword>